<accession>A0A1I4C2I0</accession>
<protein>
    <submittedName>
        <fullName evidence="2">BrnA antitoxin of type II toxin-antitoxin system</fullName>
    </submittedName>
</protein>
<dbReference type="Proteomes" id="UP000198861">
    <property type="component" value="Unassembled WGS sequence"/>
</dbReference>
<reference evidence="2 4" key="1">
    <citation type="submission" date="2016-10" db="EMBL/GenBank/DDBJ databases">
        <authorList>
            <person name="de Groot N.N."/>
        </authorList>
    </citation>
    <scope>NUCLEOTIDE SEQUENCE [LARGE SCALE GENOMIC DNA]</scope>
    <source>
        <strain evidence="2 4">DSM 381</strain>
    </source>
</reference>
<evidence type="ECO:0000313" key="2">
    <source>
        <dbReference type="EMBL" id="SFK75125.1"/>
    </source>
</evidence>
<proteinExistence type="predicted"/>
<gene>
    <name evidence="1" type="ORF">SAMN04244571_04000</name>
    <name evidence="2" type="ORF">SAMN04244574_01746</name>
</gene>
<sequence length="83" mass="9033">MEKAMEQFQTDLLNSVQVLVASVQQMDAGEAAGLSPDGKVSVTVRLPTELVEAFRASGDGWQARMDAALADWLRMHGPTRTLM</sequence>
<evidence type="ECO:0000313" key="3">
    <source>
        <dbReference type="Proteomes" id="UP000198861"/>
    </source>
</evidence>
<dbReference type="EMBL" id="FOSX01000021">
    <property type="protein sequence ID" value="SFK75125.1"/>
    <property type="molecule type" value="Genomic_DNA"/>
</dbReference>
<dbReference type="AlphaFoldDB" id="A0A1I4C2I0"/>
<dbReference type="Proteomes" id="UP000199579">
    <property type="component" value="Unassembled WGS sequence"/>
</dbReference>
<name>A0A1I4C2I0_9GAMM</name>
<dbReference type="InterPro" id="IPR025528">
    <property type="entry name" value="BrnA_antitoxin"/>
</dbReference>
<reference evidence="1 3" key="2">
    <citation type="submission" date="2016-10" db="EMBL/GenBank/DDBJ databases">
        <authorList>
            <person name="Varghese N."/>
            <person name="Submissions S."/>
        </authorList>
    </citation>
    <scope>NUCLEOTIDE SEQUENCE [LARGE SCALE GENOMIC DNA]</scope>
    <source>
        <strain evidence="1 3">DSM 282</strain>
    </source>
</reference>
<dbReference type="EMBL" id="FOKJ01000096">
    <property type="protein sequence ID" value="SFB58240.1"/>
    <property type="molecule type" value="Genomic_DNA"/>
</dbReference>
<evidence type="ECO:0000313" key="1">
    <source>
        <dbReference type="EMBL" id="SFB58240.1"/>
    </source>
</evidence>
<dbReference type="Pfam" id="PF14384">
    <property type="entry name" value="BrnA_antitoxin"/>
    <property type="match status" value="1"/>
</dbReference>
<organism evidence="2 4">
    <name type="scientific">Azotobacter beijerinckii</name>
    <dbReference type="NCBI Taxonomy" id="170623"/>
    <lineage>
        <taxon>Bacteria</taxon>
        <taxon>Pseudomonadati</taxon>
        <taxon>Pseudomonadota</taxon>
        <taxon>Gammaproteobacteria</taxon>
        <taxon>Pseudomonadales</taxon>
        <taxon>Pseudomonadaceae</taxon>
        <taxon>Azotobacter</taxon>
    </lineage>
</organism>
<keyword evidence="3" id="KW-1185">Reference proteome</keyword>
<evidence type="ECO:0000313" key="4">
    <source>
        <dbReference type="Proteomes" id="UP000199579"/>
    </source>
</evidence>